<evidence type="ECO:0000256" key="3">
    <source>
        <dbReference type="ARBA" id="ARBA00022692"/>
    </source>
</evidence>
<dbReference type="GO" id="GO:0140359">
    <property type="term" value="F:ABC-type transporter activity"/>
    <property type="evidence" value="ECO:0007669"/>
    <property type="project" value="InterPro"/>
</dbReference>
<dbReference type="OrthoDB" id="9777219at2"/>
<evidence type="ECO:0000256" key="4">
    <source>
        <dbReference type="ARBA" id="ARBA00022989"/>
    </source>
</evidence>
<sequence>MIYCKKIMVLAKKELRDAFSSPLVYVLAGLFSLMMGWLFFNYLVQSKQMTTTTMTMGVITPIFGNINFIFIFLCPLITMRSFAEEKKQHTLDLLLRSELTEMQIILGKFISNVAMVLFMLSLTLLFPLILSFSGYSDWGVVWSSYLGIVLSIMAYTAVGLFCSSLTDNQIVASLLTFCILLGSMLLVISVNATNNYLLALMVQYLTIPFHYEGFTRGLLRSYSVVYFLSFYAFFFLLTLKSLQSRKW</sequence>
<dbReference type="EMBL" id="CP025704">
    <property type="protein sequence ID" value="AUN97269.1"/>
    <property type="molecule type" value="Genomic_DNA"/>
</dbReference>
<dbReference type="PANTHER" id="PTHR30294">
    <property type="entry name" value="MEMBRANE COMPONENT OF ABC TRANSPORTER YHHJ-RELATED"/>
    <property type="match status" value="1"/>
</dbReference>
<evidence type="ECO:0000256" key="5">
    <source>
        <dbReference type="ARBA" id="ARBA00023136"/>
    </source>
</evidence>
<evidence type="ECO:0000256" key="2">
    <source>
        <dbReference type="ARBA" id="ARBA00022475"/>
    </source>
</evidence>
<accession>A0A2K9NP20</accession>
<dbReference type="InterPro" id="IPR051449">
    <property type="entry name" value="ABC-2_transporter_component"/>
</dbReference>
<comment type="subcellular location">
    <subcellularLocation>
        <location evidence="1">Cell membrane</location>
        <topology evidence="1">Multi-pass membrane protein</topology>
    </subcellularLocation>
</comment>
<keyword evidence="2" id="KW-1003">Cell membrane</keyword>
<dbReference type="AlphaFoldDB" id="A0A2K9NP20"/>
<keyword evidence="7" id="KW-1185">Reference proteome</keyword>
<keyword evidence="4" id="KW-1133">Transmembrane helix</keyword>
<dbReference type="KEGG" id="bsto:C0V70_03915"/>
<evidence type="ECO:0000256" key="1">
    <source>
        <dbReference type="ARBA" id="ARBA00004651"/>
    </source>
</evidence>
<keyword evidence="3" id="KW-0812">Transmembrane</keyword>
<dbReference type="GO" id="GO:0005886">
    <property type="term" value="C:plasma membrane"/>
    <property type="evidence" value="ECO:0007669"/>
    <property type="project" value="UniProtKB-SubCell"/>
</dbReference>
<organism evidence="6 7">
    <name type="scientific">Bacteriovorax stolpii</name>
    <name type="common">Bdellovibrio stolpii</name>
    <dbReference type="NCBI Taxonomy" id="960"/>
    <lineage>
        <taxon>Bacteria</taxon>
        <taxon>Pseudomonadati</taxon>
        <taxon>Bdellovibrionota</taxon>
        <taxon>Bacteriovoracia</taxon>
        <taxon>Bacteriovoracales</taxon>
        <taxon>Bacteriovoracaceae</taxon>
        <taxon>Bacteriovorax</taxon>
    </lineage>
</organism>
<name>A0A2K9NP20_BACTC</name>
<protein>
    <submittedName>
        <fullName evidence="6">Uncharacterized protein</fullName>
    </submittedName>
</protein>
<keyword evidence="5" id="KW-0472">Membrane</keyword>
<gene>
    <name evidence="6" type="ORF">C0V70_03915</name>
</gene>
<dbReference type="Pfam" id="PF12679">
    <property type="entry name" value="ABC2_membrane_2"/>
    <property type="match status" value="1"/>
</dbReference>
<reference evidence="6 7" key="1">
    <citation type="submission" date="2018-01" db="EMBL/GenBank/DDBJ databases">
        <title>Complete genome sequence of Bacteriovorax stolpii DSM12778.</title>
        <authorList>
            <person name="Tang B."/>
            <person name="Chang J."/>
        </authorList>
    </citation>
    <scope>NUCLEOTIDE SEQUENCE [LARGE SCALE GENOMIC DNA]</scope>
    <source>
        <strain evidence="6 7">DSM 12778</strain>
    </source>
</reference>
<proteinExistence type="predicted"/>
<evidence type="ECO:0000313" key="6">
    <source>
        <dbReference type="EMBL" id="AUN97269.1"/>
    </source>
</evidence>
<dbReference type="RefSeq" id="WP_102242564.1">
    <property type="nucleotide sequence ID" value="NZ_CP025704.1"/>
</dbReference>
<dbReference type="Proteomes" id="UP000235584">
    <property type="component" value="Chromosome"/>
</dbReference>
<dbReference type="PANTHER" id="PTHR30294:SF29">
    <property type="entry name" value="MULTIDRUG ABC TRANSPORTER PERMEASE YBHS-RELATED"/>
    <property type="match status" value="1"/>
</dbReference>
<evidence type="ECO:0000313" key="7">
    <source>
        <dbReference type="Proteomes" id="UP000235584"/>
    </source>
</evidence>